<keyword evidence="3 4" id="KW-0443">Lipid metabolism</keyword>
<feature type="domain" description="PNPLA" evidence="5">
    <location>
        <begin position="16"/>
        <end position="231"/>
    </location>
</feature>
<feature type="short sequence motif" description="GXGXXG" evidence="4">
    <location>
        <begin position="20"/>
        <end position="25"/>
    </location>
</feature>
<evidence type="ECO:0000256" key="3">
    <source>
        <dbReference type="ARBA" id="ARBA00023098"/>
    </source>
</evidence>
<dbReference type="Gene3D" id="3.40.1090.10">
    <property type="entry name" value="Cytosolic phospholipase A2 catalytic domain"/>
    <property type="match status" value="1"/>
</dbReference>
<dbReference type="PROSITE" id="PS51635">
    <property type="entry name" value="PNPLA"/>
    <property type="match status" value="1"/>
</dbReference>
<dbReference type="STRING" id="1365484.W6QU62"/>
<comment type="caution">
    <text evidence="4">Lacks conserved residue(s) required for the propagation of feature annotation.</text>
</comment>
<dbReference type="GO" id="GO:0016042">
    <property type="term" value="P:lipid catabolic process"/>
    <property type="evidence" value="ECO:0007669"/>
    <property type="project" value="UniProtKB-UniRule"/>
</dbReference>
<dbReference type="InterPro" id="IPR016035">
    <property type="entry name" value="Acyl_Trfase/lysoPLipase"/>
</dbReference>
<dbReference type="OrthoDB" id="5986190at2759"/>
<dbReference type="Gene3D" id="3.40.50.300">
    <property type="entry name" value="P-loop containing nucleotide triphosphate hydrolases"/>
    <property type="match status" value="1"/>
</dbReference>
<dbReference type="GO" id="GO:0046486">
    <property type="term" value="P:glycerolipid metabolic process"/>
    <property type="evidence" value="ECO:0007669"/>
    <property type="project" value="UniProtKB-ARBA"/>
</dbReference>
<dbReference type="PANTHER" id="PTHR24185">
    <property type="entry name" value="CALCIUM-INDEPENDENT PHOSPHOLIPASE A2-GAMMA"/>
    <property type="match status" value="1"/>
</dbReference>
<dbReference type="GO" id="GO:0043531">
    <property type="term" value="F:ADP binding"/>
    <property type="evidence" value="ECO:0007669"/>
    <property type="project" value="InterPro"/>
</dbReference>
<feature type="short sequence motif" description="GXSXG" evidence="4">
    <location>
        <begin position="60"/>
        <end position="64"/>
    </location>
</feature>
<keyword evidence="1 4" id="KW-0378">Hydrolase</keyword>
<dbReference type="EMBL" id="HG792016">
    <property type="protein sequence ID" value="CDM33067.1"/>
    <property type="molecule type" value="Genomic_DNA"/>
</dbReference>
<dbReference type="InterPro" id="IPR002182">
    <property type="entry name" value="NB-ARC"/>
</dbReference>
<feature type="active site" description="Nucleophile" evidence="4">
    <location>
        <position position="62"/>
    </location>
</feature>
<gene>
    <name evidence="6" type="ORF">PROQFM164_S02g003218</name>
</gene>
<proteinExistence type="predicted"/>
<dbReference type="GO" id="GO:0016020">
    <property type="term" value="C:membrane"/>
    <property type="evidence" value="ECO:0007669"/>
    <property type="project" value="TreeGrafter"/>
</dbReference>
<dbReference type="OMA" id="CIRAYDQ"/>
<keyword evidence="2 4" id="KW-0442">Lipid degradation</keyword>
<evidence type="ECO:0000259" key="5">
    <source>
        <dbReference type="PROSITE" id="PS51635"/>
    </source>
</evidence>
<dbReference type="Pfam" id="PF01734">
    <property type="entry name" value="Patatin"/>
    <property type="match status" value="1"/>
</dbReference>
<dbReference type="Proteomes" id="UP000030686">
    <property type="component" value="Unassembled WGS sequence"/>
</dbReference>
<dbReference type="GO" id="GO:0047499">
    <property type="term" value="F:calcium-independent phospholipase A2 activity"/>
    <property type="evidence" value="ECO:0007669"/>
    <property type="project" value="TreeGrafter"/>
</dbReference>
<dbReference type="InterPro" id="IPR002641">
    <property type="entry name" value="PNPLA_dom"/>
</dbReference>
<evidence type="ECO:0000313" key="6">
    <source>
        <dbReference type="EMBL" id="CDM33067.1"/>
    </source>
</evidence>
<protein>
    <submittedName>
        <fullName evidence="6">NB-ARC</fullName>
    </submittedName>
</protein>
<dbReference type="SUPFAM" id="SSF52151">
    <property type="entry name" value="FabD/lysophospholipase-like"/>
    <property type="match status" value="1"/>
</dbReference>
<sequence>MELEMRPRASGPLRILSLDGGGIRGISSLLILERIMERIRDVHHLDYTPRPCDHFDLIGGTSTGGIIAIMLGRLGMTVDECIRAYRKVAERAFTRKAHAIIPARPRGAFSARALQEAIKQVVREFCTEKECVERRRNGLSITDCQHSDLPFREQTCTKTVVLAVTKVNIDAGPTLFRTYDKSTALDGCAIWEVARATSAASTLFKSIRLGRDNIEYIDAGFGYNNPCEQLIAEAKKVFPGRSDMQTLSIGTGIGDVVGIKNGRLSIIGALKRMTTSPNRVNTNMEDYHGDSGQYFRFNVQHGLGDISLSDWKQASRISAYTSIYLSEKSKDIEKYVKTYGARSQQNELNEPQFTKILIVDPVQKVDVVLGKLKAYHMIPFVANEDFTGREIVLSRLQERLFLQKTARKVALYGIGGIGKTQVALHFAYWVKNNMPQYSIFWIPAFSEASFEQACTGIVRDIGIQRIKQDENDMEMVRRYLSSKEAGPWLFIVDNADDYDILFGSDGVRGRLCKYFPASDTGVILLTTRFSRVAECFTSQRDTIQLLPMEANEAIALFEKLVANTLIHSRKMTEKLLEELSWLPLAIKQAASYIEFTNVSVSRYLDLMHGTDEDKETPASCHFHDDTRYPQLQNSIAQIWRISFEKIKRSDPIAADILQFMSCIAPKAIPRSLLPLYKSEAQTESAINTLCEYALVTRGTDGVTLEIHDIVQLATLWWIDQKGEALETTRKVTQRMVKTFSPRGQTNEHTRRAVEIYTNGMSSS</sequence>
<dbReference type="Pfam" id="PF00931">
    <property type="entry name" value="NB-ARC"/>
    <property type="match status" value="1"/>
</dbReference>
<evidence type="ECO:0000256" key="4">
    <source>
        <dbReference type="PROSITE-ProRule" id="PRU01161"/>
    </source>
</evidence>
<reference evidence="6" key="1">
    <citation type="journal article" date="2014" name="Nat. Commun.">
        <title>Multiple recent horizontal transfers of a large genomic region in cheese making fungi.</title>
        <authorList>
            <person name="Cheeseman K."/>
            <person name="Ropars J."/>
            <person name="Renault P."/>
            <person name="Dupont J."/>
            <person name="Gouzy J."/>
            <person name="Branca A."/>
            <person name="Abraham A.L."/>
            <person name="Ceppi M."/>
            <person name="Conseiller E."/>
            <person name="Debuchy R."/>
            <person name="Malagnac F."/>
            <person name="Goarin A."/>
            <person name="Silar P."/>
            <person name="Lacoste S."/>
            <person name="Sallet E."/>
            <person name="Bensimon A."/>
            <person name="Giraud T."/>
            <person name="Brygoo Y."/>
        </authorList>
    </citation>
    <scope>NUCLEOTIDE SEQUENCE [LARGE SCALE GENOMIC DNA]</scope>
    <source>
        <strain evidence="6">FM164</strain>
    </source>
</reference>
<dbReference type="CDD" id="cd07216">
    <property type="entry name" value="Pat17_PNPLA8_PNPLA9_like3"/>
    <property type="match status" value="1"/>
</dbReference>
<evidence type="ECO:0000256" key="1">
    <source>
        <dbReference type="ARBA" id="ARBA00022801"/>
    </source>
</evidence>
<keyword evidence="7" id="KW-1185">Reference proteome</keyword>
<name>W6QU62_PENRF</name>
<feature type="active site" description="Proton acceptor" evidence="4">
    <location>
        <position position="218"/>
    </location>
</feature>
<evidence type="ECO:0000256" key="2">
    <source>
        <dbReference type="ARBA" id="ARBA00022963"/>
    </source>
</evidence>
<dbReference type="AlphaFoldDB" id="W6QU62"/>
<evidence type="ECO:0000313" key="7">
    <source>
        <dbReference type="Proteomes" id="UP000030686"/>
    </source>
</evidence>
<dbReference type="SUPFAM" id="SSF52540">
    <property type="entry name" value="P-loop containing nucleoside triphosphate hydrolases"/>
    <property type="match status" value="1"/>
</dbReference>
<dbReference type="PANTHER" id="PTHR24185:SF1">
    <property type="entry name" value="CALCIUM-INDEPENDENT PHOSPHOLIPASE A2-GAMMA"/>
    <property type="match status" value="1"/>
</dbReference>
<accession>W6QU62</accession>
<dbReference type="GO" id="GO:0019369">
    <property type="term" value="P:arachidonate metabolic process"/>
    <property type="evidence" value="ECO:0007669"/>
    <property type="project" value="TreeGrafter"/>
</dbReference>
<organism evidence="6 7">
    <name type="scientific">Penicillium roqueforti (strain FM164)</name>
    <dbReference type="NCBI Taxonomy" id="1365484"/>
    <lineage>
        <taxon>Eukaryota</taxon>
        <taxon>Fungi</taxon>
        <taxon>Dikarya</taxon>
        <taxon>Ascomycota</taxon>
        <taxon>Pezizomycotina</taxon>
        <taxon>Eurotiomycetes</taxon>
        <taxon>Eurotiomycetidae</taxon>
        <taxon>Eurotiales</taxon>
        <taxon>Aspergillaceae</taxon>
        <taxon>Penicillium</taxon>
    </lineage>
</organism>
<dbReference type="InterPro" id="IPR027417">
    <property type="entry name" value="P-loop_NTPase"/>
</dbReference>